<accession>A0A8J4A1J0</accession>
<dbReference type="Proteomes" id="UP000635606">
    <property type="component" value="Unassembled WGS sequence"/>
</dbReference>
<organism evidence="1 2">
    <name type="scientific">Virgisporangium ochraceum</name>
    <dbReference type="NCBI Taxonomy" id="65505"/>
    <lineage>
        <taxon>Bacteria</taxon>
        <taxon>Bacillati</taxon>
        <taxon>Actinomycetota</taxon>
        <taxon>Actinomycetes</taxon>
        <taxon>Micromonosporales</taxon>
        <taxon>Micromonosporaceae</taxon>
        <taxon>Virgisporangium</taxon>
    </lineage>
</organism>
<evidence type="ECO:0000313" key="2">
    <source>
        <dbReference type="Proteomes" id="UP000635606"/>
    </source>
</evidence>
<reference evidence="1" key="1">
    <citation type="submission" date="2021-01" db="EMBL/GenBank/DDBJ databases">
        <title>Whole genome shotgun sequence of Virgisporangium ochraceum NBRC 16418.</title>
        <authorList>
            <person name="Komaki H."/>
            <person name="Tamura T."/>
        </authorList>
    </citation>
    <scope>NUCLEOTIDE SEQUENCE</scope>
    <source>
        <strain evidence="1">NBRC 16418</strain>
    </source>
</reference>
<dbReference type="EMBL" id="BOPH01000129">
    <property type="protein sequence ID" value="GIJ74072.1"/>
    <property type="molecule type" value="Genomic_DNA"/>
</dbReference>
<protein>
    <submittedName>
        <fullName evidence="1">Uncharacterized protein</fullName>
    </submittedName>
</protein>
<name>A0A8J4A1J0_9ACTN</name>
<dbReference type="AlphaFoldDB" id="A0A8J4A1J0"/>
<proteinExistence type="predicted"/>
<comment type="caution">
    <text evidence="1">The sequence shown here is derived from an EMBL/GenBank/DDBJ whole genome shotgun (WGS) entry which is preliminary data.</text>
</comment>
<keyword evidence="2" id="KW-1185">Reference proteome</keyword>
<sequence length="67" mass="7325">MYVKVLRNATHGHGAKHANKIEITNALLAHHNGELPHDLGLVGYLYLLDLLGNPEALAARLYRGGKD</sequence>
<gene>
    <name evidence="1" type="ORF">Voc01_089890</name>
</gene>
<evidence type="ECO:0000313" key="1">
    <source>
        <dbReference type="EMBL" id="GIJ74072.1"/>
    </source>
</evidence>